<proteinExistence type="inferred from homology"/>
<dbReference type="InterPro" id="IPR013324">
    <property type="entry name" value="RNA_pol_sigma_r3/r4-like"/>
</dbReference>
<evidence type="ECO:0000256" key="2">
    <source>
        <dbReference type="ARBA" id="ARBA00023015"/>
    </source>
</evidence>
<evidence type="ECO:0000256" key="3">
    <source>
        <dbReference type="ARBA" id="ARBA00023082"/>
    </source>
</evidence>
<dbReference type="InterPro" id="IPR013325">
    <property type="entry name" value="RNA_pol_sigma_r2"/>
</dbReference>
<dbReference type="Gene3D" id="1.10.10.10">
    <property type="entry name" value="Winged helix-like DNA-binding domain superfamily/Winged helix DNA-binding domain"/>
    <property type="match status" value="1"/>
</dbReference>
<dbReference type="InterPro" id="IPR036388">
    <property type="entry name" value="WH-like_DNA-bd_sf"/>
</dbReference>
<dbReference type="InterPro" id="IPR039425">
    <property type="entry name" value="RNA_pol_sigma-70-like"/>
</dbReference>
<dbReference type="PANTHER" id="PTHR43133:SF62">
    <property type="entry name" value="RNA POLYMERASE SIGMA FACTOR SIGZ"/>
    <property type="match status" value="1"/>
</dbReference>
<keyword evidence="2" id="KW-0805">Transcription regulation</keyword>
<keyword evidence="4" id="KW-0238">DNA-binding</keyword>
<dbReference type="STRING" id="1641165.XM38_18370"/>
<feature type="domain" description="RNA polymerase sigma-70 region 2" evidence="7">
    <location>
        <begin position="35"/>
        <end position="101"/>
    </location>
</feature>
<evidence type="ECO:0000256" key="1">
    <source>
        <dbReference type="ARBA" id="ARBA00010641"/>
    </source>
</evidence>
<evidence type="ECO:0000259" key="8">
    <source>
        <dbReference type="Pfam" id="PF04545"/>
    </source>
</evidence>
<evidence type="ECO:0000259" key="7">
    <source>
        <dbReference type="Pfam" id="PF04542"/>
    </source>
</evidence>
<dbReference type="EMBL" id="CP021983">
    <property type="protein sequence ID" value="ASC71658.1"/>
    <property type="molecule type" value="Genomic_DNA"/>
</dbReference>
<dbReference type="Pfam" id="PF04545">
    <property type="entry name" value="Sigma70_r4"/>
    <property type="match status" value="1"/>
</dbReference>
<feature type="region of interest" description="Disordered" evidence="6">
    <location>
        <begin position="116"/>
        <end position="138"/>
    </location>
</feature>
<dbReference type="Gene3D" id="1.10.1740.10">
    <property type="match status" value="1"/>
</dbReference>
<dbReference type="InterPro" id="IPR014284">
    <property type="entry name" value="RNA_pol_sigma-70_dom"/>
</dbReference>
<evidence type="ECO:0000313" key="9">
    <source>
        <dbReference type="EMBL" id="ASC71658.1"/>
    </source>
</evidence>
<dbReference type="GO" id="GO:0006352">
    <property type="term" value="P:DNA-templated transcription initiation"/>
    <property type="evidence" value="ECO:0007669"/>
    <property type="project" value="InterPro"/>
</dbReference>
<dbReference type="InterPro" id="IPR007630">
    <property type="entry name" value="RNA_pol_sigma70_r4"/>
</dbReference>
<dbReference type="KEGG" id="hhg:XM38_026120"/>
<keyword evidence="5" id="KW-0804">Transcription</keyword>
<dbReference type="CDD" id="cd06171">
    <property type="entry name" value="Sigma70_r4"/>
    <property type="match status" value="1"/>
</dbReference>
<dbReference type="SUPFAM" id="SSF88659">
    <property type="entry name" value="Sigma3 and sigma4 domains of RNA polymerase sigma factors"/>
    <property type="match status" value="1"/>
</dbReference>
<dbReference type="Pfam" id="PF04542">
    <property type="entry name" value="Sigma70_r2"/>
    <property type="match status" value="1"/>
</dbReference>
<accession>A0A1Z3HMX9</accession>
<dbReference type="InterPro" id="IPR007627">
    <property type="entry name" value="RNA_pol_sigma70_r2"/>
</dbReference>
<dbReference type="SUPFAM" id="SSF88946">
    <property type="entry name" value="Sigma2 domain of RNA polymerase sigma factors"/>
    <property type="match status" value="1"/>
</dbReference>
<evidence type="ECO:0000256" key="5">
    <source>
        <dbReference type="ARBA" id="ARBA00023163"/>
    </source>
</evidence>
<gene>
    <name evidence="9" type="primary">sigF_2</name>
    <name evidence="9" type="ORF">XM38_026120</name>
</gene>
<dbReference type="GO" id="GO:0003677">
    <property type="term" value="F:DNA binding"/>
    <property type="evidence" value="ECO:0007669"/>
    <property type="project" value="UniProtKB-KW"/>
</dbReference>
<comment type="similarity">
    <text evidence="1">Belongs to the sigma-70 factor family. ECF subfamily.</text>
</comment>
<reference evidence="9 10" key="1">
    <citation type="journal article" date="2016" name="Biochim. Biophys. Acta">
        <title>Characterization of red-shifted phycobilisomes isolated from the chlorophyll f-containing cyanobacterium Halomicronema hongdechloris.</title>
        <authorList>
            <person name="Li Y."/>
            <person name="Lin Y."/>
            <person name="Garvey C.J."/>
            <person name="Birch D."/>
            <person name="Corkery R.W."/>
            <person name="Loughlin P.C."/>
            <person name="Scheer H."/>
            <person name="Willows R.D."/>
            <person name="Chen M."/>
        </authorList>
    </citation>
    <scope>NUCLEOTIDE SEQUENCE [LARGE SCALE GENOMIC DNA]</scope>
    <source>
        <strain evidence="9 10">C2206</strain>
    </source>
</reference>
<evidence type="ECO:0000313" key="10">
    <source>
        <dbReference type="Proteomes" id="UP000191901"/>
    </source>
</evidence>
<dbReference type="NCBIfam" id="NF009172">
    <property type="entry name" value="PRK12519.1"/>
    <property type="match status" value="1"/>
</dbReference>
<dbReference type="Proteomes" id="UP000191901">
    <property type="component" value="Chromosome"/>
</dbReference>
<protein>
    <submittedName>
        <fullName evidence="9">RNA polymerase sigma factor SigF</fullName>
    </submittedName>
</protein>
<sequence>MAPPLPPDLTSPDPSCDRTLVIRLYAGQAEVLGKLYDRYASLVYTLALKMLGNAEEAEDLTQEVFITLWQQQKYDPDRGSLGSYLATYTRSRALDRLRVQGNRRRIVQQFRGVLAKNSQPPTQPLDQASQQEQGQQLRSALAQLPATEREVLEIAYFEGLSQSQMAARLNLPLGTVKTRCRQGLRRLRMLLHQG</sequence>
<evidence type="ECO:0000256" key="4">
    <source>
        <dbReference type="ARBA" id="ARBA00023125"/>
    </source>
</evidence>
<name>A0A1Z3HMX9_9CYAN</name>
<dbReference type="PANTHER" id="PTHR43133">
    <property type="entry name" value="RNA POLYMERASE ECF-TYPE SIGMA FACTO"/>
    <property type="match status" value="1"/>
</dbReference>
<dbReference type="AlphaFoldDB" id="A0A1Z3HMX9"/>
<evidence type="ECO:0000256" key="6">
    <source>
        <dbReference type="SAM" id="MobiDB-lite"/>
    </source>
</evidence>
<feature type="domain" description="RNA polymerase sigma-70 region 4" evidence="8">
    <location>
        <begin position="140"/>
        <end position="188"/>
    </location>
</feature>
<keyword evidence="10" id="KW-1185">Reference proteome</keyword>
<keyword evidence="3" id="KW-0731">Sigma factor</keyword>
<dbReference type="OrthoDB" id="9784272at2"/>
<dbReference type="NCBIfam" id="TIGR02937">
    <property type="entry name" value="sigma70-ECF"/>
    <property type="match status" value="1"/>
</dbReference>
<organism evidence="9 10">
    <name type="scientific">Halomicronema hongdechloris C2206</name>
    <dbReference type="NCBI Taxonomy" id="1641165"/>
    <lineage>
        <taxon>Bacteria</taxon>
        <taxon>Bacillati</taxon>
        <taxon>Cyanobacteriota</taxon>
        <taxon>Cyanophyceae</taxon>
        <taxon>Nodosilineales</taxon>
        <taxon>Nodosilineaceae</taxon>
        <taxon>Halomicronema</taxon>
    </lineage>
</organism>
<dbReference type="GO" id="GO:0016987">
    <property type="term" value="F:sigma factor activity"/>
    <property type="evidence" value="ECO:0007669"/>
    <property type="project" value="UniProtKB-KW"/>
</dbReference>
<dbReference type="RefSeq" id="WP_080811562.1">
    <property type="nucleotide sequence ID" value="NZ_CP021983.2"/>
</dbReference>